<evidence type="ECO:0000313" key="1">
    <source>
        <dbReference type="EMBL" id="SVE35640.1"/>
    </source>
</evidence>
<dbReference type="NCBIfam" id="NF033510">
    <property type="entry name" value="Ca_tandemer"/>
    <property type="match status" value="2"/>
</dbReference>
<accession>A0A383CUD0</accession>
<reference evidence="1" key="1">
    <citation type="submission" date="2018-05" db="EMBL/GenBank/DDBJ databases">
        <authorList>
            <person name="Lanie J.A."/>
            <person name="Ng W.-L."/>
            <person name="Kazmierczak K.M."/>
            <person name="Andrzejewski T.M."/>
            <person name="Davidsen T.M."/>
            <person name="Wayne K.J."/>
            <person name="Tettelin H."/>
            <person name="Glass J.I."/>
            <person name="Rusch D."/>
            <person name="Podicherti R."/>
            <person name="Tsui H.-C.T."/>
            <person name="Winkler M.E."/>
        </authorList>
    </citation>
    <scope>NUCLEOTIDE SEQUENCE</scope>
</reference>
<dbReference type="Gene3D" id="2.60.40.10">
    <property type="entry name" value="Immunoglobulins"/>
    <property type="match status" value="2"/>
</dbReference>
<organism evidence="1">
    <name type="scientific">marine metagenome</name>
    <dbReference type="NCBI Taxonomy" id="408172"/>
    <lineage>
        <taxon>unclassified sequences</taxon>
        <taxon>metagenomes</taxon>
        <taxon>ecological metagenomes</taxon>
    </lineage>
</organism>
<evidence type="ECO:0008006" key="2">
    <source>
        <dbReference type="Google" id="ProtNLM"/>
    </source>
</evidence>
<name>A0A383CUD0_9ZZZZ</name>
<dbReference type="AlphaFoldDB" id="A0A383CUD0"/>
<feature type="non-terminal residue" evidence="1">
    <location>
        <position position="239"/>
    </location>
</feature>
<dbReference type="InterPro" id="IPR013783">
    <property type="entry name" value="Ig-like_fold"/>
</dbReference>
<gene>
    <name evidence="1" type="ORF">METZ01_LOCUS488494</name>
</gene>
<protein>
    <recommendedName>
        <fullName evidence="2">Bacterial Ig-like domain-containing protein</fullName>
    </recommendedName>
</protein>
<sequence length="239" mass="24900">GNPAPRVHPDNPRIVEKDAAPPTLAIDDLLMDDDIVNNSEQDSVVISGTSDAEGQTVTLRIGSTPIIATATVTVGGVWKDTVDISSLAEGDIIITADVTNQIGNVAIQATDTLVKDIVPPSIAIDDLLMGDDRVNNSEQGSVVFSGTTNAENDQIVTLRIGSPPIIANPIVTVGGVWTHTQDISSLADDTITVTADVSDLAGNPATQDTTVINKDTTLPTLAIDDLLMGDDRVNNSEQG</sequence>
<dbReference type="EMBL" id="UINC01211654">
    <property type="protein sequence ID" value="SVE35640.1"/>
    <property type="molecule type" value="Genomic_DNA"/>
</dbReference>
<feature type="non-terminal residue" evidence="1">
    <location>
        <position position="1"/>
    </location>
</feature>
<proteinExistence type="predicted"/>